<dbReference type="GO" id="GO:0009253">
    <property type="term" value="P:peptidoglycan catabolic process"/>
    <property type="evidence" value="ECO:0007669"/>
    <property type="project" value="InterPro"/>
</dbReference>
<dbReference type="SUPFAM" id="SSF55846">
    <property type="entry name" value="N-acetylmuramoyl-L-alanine amidase-like"/>
    <property type="match status" value="1"/>
</dbReference>
<proteinExistence type="predicted"/>
<dbReference type="InterPro" id="IPR036505">
    <property type="entry name" value="Amidase/PGRP_sf"/>
</dbReference>
<protein>
    <submittedName>
        <fullName evidence="2">Peptidoglycan DD-metalloendopeptidase family protein</fullName>
    </submittedName>
</protein>
<dbReference type="PANTHER" id="PTHR21666:SF270">
    <property type="entry name" value="MUREIN HYDROLASE ACTIVATOR ENVC"/>
    <property type="match status" value="1"/>
</dbReference>
<organism evidence="2 4">
    <name type="scientific">Corynebacterium amycolatum</name>
    <dbReference type="NCBI Taxonomy" id="43765"/>
    <lineage>
        <taxon>Bacteria</taxon>
        <taxon>Bacillati</taxon>
        <taxon>Actinomycetota</taxon>
        <taxon>Actinomycetes</taxon>
        <taxon>Mycobacteriales</taxon>
        <taxon>Corynebacteriaceae</taxon>
        <taxon>Corynebacterium</taxon>
    </lineage>
</organism>
<dbReference type="Proteomes" id="UP000595198">
    <property type="component" value="Chromosome"/>
</dbReference>
<dbReference type="Gene3D" id="3.40.80.10">
    <property type="entry name" value="Peptidoglycan recognition protein-like"/>
    <property type="match status" value="1"/>
</dbReference>
<dbReference type="CDD" id="cd06583">
    <property type="entry name" value="PGRP"/>
    <property type="match status" value="1"/>
</dbReference>
<dbReference type="InterPro" id="IPR002502">
    <property type="entry name" value="Amidase_domain"/>
</dbReference>
<dbReference type="Gene3D" id="2.70.70.10">
    <property type="entry name" value="Glucose Permease (Domain IIA)"/>
    <property type="match status" value="1"/>
</dbReference>
<dbReference type="EMBL" id="CP066023">
    <property type="protein sequence ID" value="QQB83792.1"/>
    <property type="molecule type" value="Genomic_DNA"/>
</dbReference>
<dbReference type="Proteomes" id="UP000594774">
    <property type="component" value="Chromosome"/>
</dbReference>
<feature type="domain" description="N-acetylmuramoyl-L-alanine amidase" evidence="1">
    <location>
        <begin position="167"/>
        <end position="313"/>
    </location>
</feature>
<evidence type="ECO:0000259" key="1">
    <source>
        <dbReference type="SMART" id="SM00644"/>
    </source>
</evidence>
<dbReference type="SMART" id="SM00644">
    <property type="entry name" value="Ami_2"/>
    <property type="match status" value="1"/>
</dbReference>
<dbReference type="RefSeq" id="WP_197915322.1">
    <property type="nucleotide sequence ID" value="NZ_CP065628.1"/>
</dbReference>
<dbReference type="EMBL" id="CP065628">
    <property type="protein sequence ID" value="QPR31915.1"/>
    <property type="molecule type" value="Genomic_DNA"/>
</dbReference>
<name>A0AB37GDA5_CORAY</name>
<evidence type="ECO:0000313" key="4">
    <source>
        <dbReference type="Proteomes" id="UP000594774"/>
    </source>
</evidence>
<sequence length="412" mass="45187">MARYHPLAEGTGTLSSGYGPRWGTHHNGQDYAAPLGTPIYAVADGVIIEGRDRAPGSVTGFGNWVWQDSQKECGKDFIYGHMRHADILVRKGDRVKAGQLIARVGNEGQSTGPHLHFEVWGSPGRIGGKHENPATWLATATWLNTTTAKKEETMSDNAVDIDKHHLISFGRPTPLPKKIIIVHTTENTPGTSSQAILDYQVRSRTGSYHRLVDATGKITLANTDDWQTWSTGNKGNDIALHVSCVAQAKMTREQWLAQPKMLEGVARVIAHWSKKYGIPLVKLSRQELGAGKHGVAGHLEAQVWGNTTHWDPGYHFPYDVVLKRAKEINEGKSAPAVSIPPTPAPKAPMTLDTPCKSHVAGSTHVAPLADYIMYIDRGVYEGRHQIDQVLAATERIEKQNVEILALLKEGKK</sequence>
<dbReference type="GO" id="GO:0008745">
    <property type="term" value="F:N-acetylmuramoyl-L-alanine amidase activity"/>
    <property type="evidence" value="ECO:0007669"/>
    <property type="project" value="InterPro"/>
</dbReference>
<dbReference type="PANTHER" id="PTHR21666">
    <property type="entry name" value="PEPTIDASE-RELATED"/>
    <property type="match status" value="1"/>
</dbReference>
<evidence type="ECO:0000313" key="2">
    <source>
        <dbReference type="EMBL" id="QPR31915.1"/>
    </source>
</evidence>
<dbReference type="SUPFAM" id="SSF51261">
    <property type="entry name" value="Duplicated hybrid motif"/>
    <property type="match status" value="1"/>
</dbReference>
<dbReference type="InterPro" id="IPR050570">
    <property type="entry name" value="Cell_wall_metabolism_enzyme"/>
</dbReference>
<gene>
    <name evidence="2" type="ORF">I6G95_05765</name>
    <name evidence="3" type="ORF">I6H48_06335</name>
</gene>
<dbReference type="InterPro" id="IPR011055">
    <property type="entry name" value="Dup_hybrid_motif"/>
</dbReference>
<evidence type="ECO:0000313" key="5">
    <source>
        <dbReference type="Proteomes" id="UP000595198"/>
    </source>
</evidence>
<dbReference type="GO" id="GO:0004222">
    <property type="term" value="F:metalloendopeptidase activity"/>
    <property type="evidence" value="ECO:0007669"/>
    <property type="project" value="TreeGrafter"/>
</dbReference>
<dbReference type="Pfam" id="PF01510">
    <property type="entry name" value="Amidase_2"/>
    <property type="match status" value="1"/>
</dbReference>
<dbReference type="CDD" id="cd12797">
    <property type="entry name" value="M23_peptidase"/>
    <property type="match status" value="1"/>
</dbReference>
<evidence type="ECO:0000313" key="3">
    <source>
        <dbReference type="EMBL" id="QQB83792.1"/>
    </source>
</evidence>
<accession>A0AB37GDA5</accession>
<dbReference type="AlphaFoldDB" id="A0AB37GDA5"/>
<dbReference type="InterPro" id="IPR016047">
    <property type="entry name" value="M23ase_b-sheet_dom"/>
</dbReference>
<keyword evidence="5" id="KW-1185">Reference proteome</keyword>
<reference evidence="4 5" key="1">
    <citation type="submission" date="2020-12" db="EMBL/GenBank/DDBJ databases">
        <title>FDA dAtabase for Regulatory Grade micrObial Sequences (FDA-ARGOS): Supporting development and validation of Infectious Disease Dx tests.</title>
        <authorList>
            <person name="Sproer C."/>
            <person name="Gronow S."/>
            <person name="Severitt S."/>
            <person name="Schroder I."/>
            <person name="Tallon L."/>
            <person name="Sadzewicz L."/>
            <person name="Zhao X."/>
            <person name="Boylan J."/>
            <person name="Ott S."/>
            <person name="Bowen H."/>
            <person name="Vavikolanu K."/>
            <person name="Mehta A."/>
            <person name="Aluvathingal J."/>
            <person name="Nadendla S."/>
            <person name="Lowell S."/>
            <person name="Myers T."/>
            <person name="Yan Y."/>
            <person name="Sichtig H."/>
        </authorList>
    </citation>
    <scope>NUCLEOTIDE SEQUENCE [LARGE SCALE GENOMIC DNA]</scope>
    <source>
        <strain evidence="2 4">FDAARGOS_938</strain>
        <strain evidence="3 5">FDAARGOS_991</strain>
    </source>
</reference>
<dbReference type="Pfam" id="PF01551">
    <property type="entry name" value="Peptidase_M23"/>
    <property type="match status" value="1"/>
</dbReference>